<keyword evidence="5" id="KW-1015">Disulfide bond</keyword>
<feature type="chain" id="PRO_5037920714" evidence="6">
    <location>
        <begin position="28"/>
        <end position="235"/>
    </location>
</feature>
<dbReference type="InterPro" id="IPR006311">
    <property type="entry name" value="TAT_signal"/>
</dbReference>
<evidence type="ECO:0000256" key="4">
    <source>
        <dbReference type="ARBA" id="ARBA00023014"/>
    </source>
</evidence>
<protein>
    <submittedName>
        <fullName evidence="8">Rieske 2Fe-2S domain-containing protein</fullName>
    </submittedName>
</protein>
<dbReference type="InterPro" id="IPR017941">
    <property type="entry name" value="Rieske_2Fe-2S"/>
</dbReference>
<name>A0A936ZKV6_9BURK</name>
<dbReference type="PROSITE" id="PS51296">
    <property type="entry name" value="RIESKE"/>
    <property type="match status" value="1"/>
</dbReference>
<evidence type="ECO:0000256" key="6">
    <source>
        <dbReference type="SAM" id="SignalP"/>
    </source>
</evidence>
<keyword evidence="4" id="KW-0411">Iron-sulfur</keyword>
<organism evidence="8 9">
    <name type="scientific">Ramlibacter aurantiacus</name>
    <dbReference type="NCBI Taxonomy" id="2801330"/>
    <lineage>
        <taxon>Bacteria</taxon>
        <taxon>Pseudomonadati</taxon>
        <taxon>Pseudomonadota</taxon>
        <taxon>Betaproteobacteria</taxon>
        <taxon>Burkholderiales</taxon>
        <taxon>Comamonadaceae</taxon>
        <taxon>Ramlibacter</taxon>
    </lineage>
</organism>
<keyword evidence="6" id="KW-0732">Signal</keyword>
<dbReference type="PROSITE" id="PS51318">
    <property type="entry name" value="TAT"/>
    <property type="match status" value="1"/>
</dbReference>
<dbReference type="RefSeq" id="WP_201685136.1">
    <property type="nucleotide sequence ID" value="NZ_JAEQNA010000006.1"/>
</dbReference>
<sequence length="235" mass="25681">MDRRAFVRTCTASAAGLSLANLPPAMAAMDRPNEHAKAVLVDREGRPLRASSLRPQTNYLFHYPFESTPVLLLDLGRAVAPQSVAASSGQDSYAWPGGVGARQAIVAFSAICSHKLVYPTRNVNFISFRSQRARRGVQDGLIHCCADHSQYDPGQAARVVAGPAPTPLAAILLTYDSHTDTLTAYGTLGSELFDEFFQRYQAKLALEHGPTARQEVSGQARVWELEQYTRNNMTC</sequence>
<dbReference type="Gene3D" id="2.102.10.10">
    <property type="entry name" value="Rieske [2Fe-2S] iron-sulphur domain"/>
    <property type="match status" value="1"/>
</dbReference>
<evidence type="ECO:0000259" key="7">
    <source>
        <dbReference type="PROSITE" id="PS51296"/>
    </source>
</evidence>
<dbReference type="GO" id="GO:0046872">
    <property type="term" value="F:metal ion binding"/>
    <property type="evidence" value="ECO:0007669"/>
    <property type="project" value="UniProtKB-KW"/>
</dbReference>
<keyword evidence="1" id="KW-0001">2Fe-2S</keyword>
<dbReference type="AlphaFoldDB" id="A0A936ZKV6"/>
<evidence type="ECO:0000313" key="8">
    <source>
        <dbReference type="EMBL" id="MBL0422068.1"/>
    </source>
</evidence>
<comment type="caution">
    <text evidence="8">The sequence shown here is derived from an EMBL/GenBank/DDBJ whole genome shotgun (WGS) entry which is preliminary data.</text>
</comment>
<evidence type="ECO:0000256" key="5">
    <source>
        <dbReference type="ARBA" id="ARBA00023157"/>
    </source>
</evidence>
<gene>
    <name evidence="8" type="ORF">JI739_17080</name>
</gene>
<dbReference type="SUPFAM" id="SSF50022">
    <property type="entry name" value="ISP domain"/>
    <property type="match status" value="1"/>
</dbReference>
<dbReference type="GO" id="GO:0051537">
    <property type="term" value="F:2 iron, 2 sulfur cluster binding"/>
    <property type="evidence" value="ECO:0007669"/>
    <property type="project" value="UniProtKB-KW"/>
</dbReference>
<feature type="domain" description="Rieske" evidence="7">
    <location>
        <begin position="81"/>
        <end position="182"/>
    </location>
</feature>
<dbReference type="Proteomes" id="UP000613011">
    <property type="component" value="Unassembled WGS sequence"/>
</dbReference>
<reference evidence="8" key="1">
    <citation type="submission" date="2021-01" db="EMBL/GenBank/DDBJ databases">
        <title>Ramlibacter sp. strain AW1 16S ribosomal RNA gene Genome sequencing and assembly.</title>
        <authorList>
            <person name="Kang M."/>
        </authorList>
    </citation>
    <scope>NUCLEOTIDE SEQUENCE</scope>
    <source>
        <strain evidence="8">AW1</strain>
    </source>
</reference>
<feature type="signal peptide" evidence="6">
    <location>
        <begin position="1"/>
        <end position="27"/>
    </location>
</feature>
<keyword evidence="9" id="KW-1185">Reference proteome</keyword>
<dbReference type="InterPro" id="IPR036922">
    <property type="entry name" value="Rieske_2Fe-2S_sf"/>
</dbReference>
<dbReference type="InterPro" id="IPR014349">
    <property type="entry name" value="Rieske_Fe-S_prot"/>
</dbReference>
<evidence type="ECO:0000313" key="9">
    <source>
        <dbReference type="Proteomes" id="UP000613011"/>
    </source>
</evidence>
<evidence type="ECO:0000256" key="3">
    <source>
        <dbReference type="ARBA" id="ARBA00023004"/>
    </source>
</evidence>
<evidence type="ECO:0000256" key="2">
    <source>
        <dbReference type="ARBA" id="ARBA00022723"/>
    </source>
</evidence>
<dbReference type="EMBL" id="JAEQNA010000006">
    <property type="protein sequence ID" value="MBL0422068.1"/>
    <property type="molecule type" value="Genomic_DNA"/>
</dbReference>
<keyword evidence="2" id="KW-0479">Metal-binding</keyword>
<dbReference type="PANTHER" id="PTHR10134">
    <property type="entry name" value="CYTOCHROME B-C1 COMPLEX SUBUNIT RIESKE, MITOCHONDRIAL"/>
    <property type="match status" value="1"/>
</dbReference>
<accession>A0A936ZKV6</accession>
<proteinExistence type="predicted"/>
<keyword evidence="3" id="KW-0408">Iron</keyword>
<evidence type="ECO:0000256" key="1">
    <source>
        <dbReference type="ARBA" id="ARBA00022714"/>
    </source>
</evidence>